<dbReference type="GeneID" id="18908092"/>
<dbReference type="HOGENOM" id="CLU_007205_2_0_1"/>
<feature type="domain" description="POP1 C-terminal" evidence="7">
    <location>
        <begin position="678"/>
        <end position="770"/>
    </location>
</feature>
<dbReference type="GO" id="GO:0005655">
    <property type="term" value="C:nucleolar ribonuclease P complex"/>
    <property type="evidence" value="ECO:0007669"/>
    <property type="project" value="InterPro"/>
</dbReference>
<dbReference type="GO" id="GO:0001682">
    <property type="term" value="P:tRNA 5'-leader removal"/>
    <property type="evidence" value="ECO:0007669"/>
    <property type="project" value="InterPro"/>
</dbReference>
<dbReference type="AlphaFoldDB" id="K5WNK8"/>
<dbReference type="PANTHER" id="PTHR22731:SF3">
    <property type="entry name" value="RIBONUCLEASES P_MRP PROTEIN SUBUNIT POP1"/>
    <property type="match status" value="1"/>
</dbReference>
<evidence type="ECO:0000313" key="9">
    <source>
        <dbReference type="Proteomes" id="UP000008370"/>
    </source>
</evidence>
<dbReference type="STRING" id="650164.K5WNK8"/>
<feature type="compositionally biased region" description="Basic residues" evidence="4">
    <location>
        <begin position="49"/>
        <end position="64"/>
    </location>
</feature>
<dbReference type="InParanoid" id="K5WNK8"/>
<reference evidence="8 9" key="1">
    <citation type="journal article" date="2012" name="BMC Genomics">
        <title>Comparative genomics of the white-rot fungi, Phanerochaete carnosa and P. chrysosporium, to elucidate the genetic basis of the distinct wood types they colonize.</title>
        <authorList>
            <person name="Suzuki H."/>
            <person name="MacDonald J."/>
            <person name="Syed K."/>
            <person name="Salamov A."/>
            <person name="Hori C."/>
            <person name="Aerts A."/>
            <person name="Henrissat B."/>
            <person name="Wiebenga A."/>
            <person name="vanKuyk P.A."/>
            <person name="Barry K."/>
            <person name="Lindquist E."/>
            <person name="LaButti K."/>
            <person name="Lapidus A."/>
            <person name="Lucas S."/>
            <person name="Coutinho P."/>
            <person name="Gong Y."/>
            <person name="Samejima M."/>
            <person name="Mahadevan R."/>
            <person name="Abou-Zaid M."/>
            <person name="de Vries R.P."/>
            <person name="Igarashi K."/>
            <person name="Yadav J.S."/>
            <person name="Grigoriev I.V."/>
            <person name="Master E.R."/>
        </authorList>
    </citation>
    <scope>NUCLEOTIDE SEQUENCE [LARGE SCALE GENOMIC DNA]</scope>
    <source>
        <strain evidence="8 9">HHB-10118-sp</strain>
    </source>
</reference>
<evidence type="ECO:0000259" key="6">
    <source>
        <dbReference type="Pfam" id="PF08170"/>
    </source>
</evidence>
<dbReference type="RefSeq" id="XP_007399685.1">
    <property type="nucleotide sequence ID" value="XM_007399623.1"/>
</dbReference>
<feature type="domain" description="POPLD" evidence="6">
    <location>
        <begin position="433"/>
        <end position="524"/>
    </location>
</feature>
<sequence length="771" mass="85786">MHTAMQTARHRAWQQLPRHLRRRAASHDVRRVPLRLRDKAKAEMDPPKAKKKSFPKQGKAKRTSQAKVWLETHVWHAKRMHMEEMWGYRLAVSPTEKSYRPSHRASMHGSILHDVSYMGLIELKGPEKVLKALLDSCCDPQTASPGAKRFTTGARTCDTHLYKRGAYPFSLVAPITALWRPHSQQSLDTVSAQSKRQGLKGKGKECDQVAQDTERVVWIWAHPSVFEVVYLELRTAASFALEAVKRGTILIDEEATVEMADLRSQVNVFEIMGPKSSQVIKGALKPVNGDSREEFKKCWNELANLQSTGSVPRNTVIGFKVYDPRLSFPPKNAKVNIAKEALPSMSPAATAFFPTPTLAQSEIWAEDIRRPLRKPKFKKKDIDKRRSKNLVPGKHLQALAEDARIPVLLIQRSVEASSSVASSSNTHTPAVHGWTLVIPQGWAMPFFSSLIFTGTRVGGQHERQTQAFESGTAHFPHDYPCTESYEEYSDARAFEEQDAWGRKPPAKRPNYKRLGTRSPWKPDWGVVLGVQDTDEDASTLPGEFVPSQREAVDVDDASEPPASHEEPAPPTGQVARTVGNGTDLGVAPWLLRGSEICTVLDAAASGLDPSLGLFGQIARLREKRGLESLAARPEDVWKHALVRVRLRMCGRGCPDDLAVLYDMDDAEAAKWIKAEQAHRKRVGAEADPFEEEEESELSIVIPPAESIIGYVTTGNYSLSLGEGSAIGAIPVARFFELRDQAKRTGAGTHPLIKVRDRHSAICRAAWIEILE</sequence>
<gene>
    <name evidence="8" type="ORF">PHACADRAFT_127885</name>
</gene>
<evidence type="ECO:0000256" key="2">
    <source>
        <dbReference type="ARBA" id="ARBA00022694"/>
    </source>
</evidence>
<evidence type="ECO:0000313" key="8">
    <source>
        <dbReference type="EMBL" id="EKM51892.1"/>
    </source>
</evidence>
<dbReference type="PANTHER" id="PTHR22731">
    <property type="entry name" value="RIBONUCLEASES P/MRP PROTEIN SUBUNIT POP1"/>
    <property type="match status" value="1"/>
</dbReference>
<protein>
    <recommendedName>
        <fullName evidence="10">POP1-domain-containing protein</fullName>
    </recommendedName>
</protein>
<dbReference type="InterPro" id="IPR009723">
    <property type="entry name" value="Pop1_N"/>
</dbReference>
<organism evidence="8 9">
    <name type="scientific">Phanerochaete carnosa (strain HHB-10118-sp)</name>
    <name type="common">White-rot fungus</name>
    <name type="synonym">Peniophora carnosa</name>
    <dbReference type="NCBI Taxonomy" id="650164"/>
    <lineage>
        <taxon>Eukaryota</taxon>
        <taxon>Fungi</taxon>
        <taxon>Dikarya</taxon>
        <taxon>Basidiomycota</taxon>
        <taxon>Agaricomycotina</taxon>
        <taxon>Agaricomycetes</taxon>
        <taxon>Polyporales</taxon>
        <taxon>Phanerochaetaceae</taxon>
        <taxon>Phanerochaete</taxon>
    </lineage>
</organism>
<evidence type="ECO:0000256" key="1">
    <source>
        <dbReference type="ARBA" id="ARBA00004123"/>
    </source>
</evidence>
<dbReference type="GO" id="GO:0000172">
    <property type="term" value="C:ribonuclease MRP complex"/>
    <property type="evidence" value="ECO:0007669"/>
    <property type="project" value="InterPro"/>
</dbReference>
<dbReference type="OrthoDB" id="442863at2759"/>
<evidence type="ECO:0000256" key="3">
    <source>
        <dbReference type="ARBA" id="ARBA00023242"/>
    </source>
</evidence>
<dbReference type="Pfam" id="PF08170">
    <property type="entry name" value="POPLD"/>
    <property type="match status" value="1"/>
</dbReference>
<feature type="domain" description="Pop1 N-terminal" evidence="5">
    <location>
        <begin position="55"/>
        <end position="125"/>
    </location>
</feature>
<dbReference type="Pfam" id="PF22770">
    <property type="entry name" value="POP1_C"/>
    <property type="match status" value="1"/>
</dbReference>
<feature type="region of interest" description="Disordered" evidence="4">
    <location>
        <begin position="35"/>
        <end position="65"/>
    </location>
</feature>
<dbReference type="InterPro" id="IPR055079">
    <property type="entry name" value="POP1_C"/>
</dbReference>
<evidence type="ECO:0000256" key="4">
    <source>
        <dbReference type="SAM" id="MobiDB-lite"/>
    </source>
</evidence>
<feature type="region of interest" description="Disordered" evidence="4">
    <location>
        <begin position="536"/>
        <end position="579"/>
    </location>
</feature>
<comment type="subcellular location">
    <subcellularLocation>
        <location evidence="1">Nucleus</location>
    </subcellularLocation>
</comment>
<evidence type="ECO:0000259" key="7">
    <source>
        <dbReference type="Pfam" id="PF22770"/>
    </source>
</evidence>
<evidence type="ECO:0008006" key="10">
    <source>
        <dbReference type="Google" id="ProtNLM"/>
    </source>
</evidence>
<name>K5WNK8_PHACS</name>
<proteinExistence type="predicted"/>
<dbReference type="Proteomes" id="UP000008370">
    <property type="component" value="Unassembled WGS sequence"/>
</dbReference>
<evidence type="ECO:0000259" key="5">
    <source>
        <dbReference type="Pfam" id="PF06978"/>
    </source>
</evidence>
<dbReference type="SUPFAM" id="SSF103025">
    <property type="entry name" value="Folate-binding domain"/>
    <property type="match status" value="1"/>
</dbReference>
<dbReference type="EMBL" id="JH930476">
    <property type="protein sequence ID" value="EKM51892.1"/>
    <property type="molecule type" value="Genomic_DNA"/>
</dbReference>
<feature type="compositionally biased region" description="Basic and acidic residues" evidence="4">
    <location>
        <begin position="35"/>
        <end position="48"/>
    </location>
</feature>
<dbReference type="FunCoup" id="K5WNK8">
    <property type="interactions" value="390"/>
</dbReference>
<accession>K5WNK8</accession>
<keyword evidence="9" id="KW-1185">Reference proteome</keyword>
<dbReference type="Pfam" id="PF06978">
    <property type="entry name" value="POP1_N"/>
    <property type="match status" value="1"/>
</dbReference>
<dbReference type="KEGG" id="pco:PHACADRAFT_127885"/>
<dbReference type="InterPro" id="IPR039182">
    <property type="entry name" value="Pop1"/>
</dbReference>
<keyword evidence="2" id="KW-0819">tRNA processing</keyword>
<keyword evidence="3" id="KW-0539">Nucleus</keyword>
<dbReference type="InterPro" id="IPR012590">
    <property type="entry name" value="POPLD_dom"/>
</dbReference>